<evidence type="ECO:0000256" key="3">
    <source>
        <dbReference type="ARBA" id="ARBA00022833"/>
    </source>
</evidence>
<keyword evidence="3" id="KW-0862">Zinc</keyword>
<organism evidence="6 7">
    <name type="scientific">Paramarasmius palmivorus</name>
    <dbReference type="NCBI Taxonomy" id="297713"/>
    <lineage>
        <taxon>Eukaryota</taxon>
        <taxon>Fungi</taxon>
        <taxon>Dikarya</taxon>
        <taxon>Basidiomycota</taxon>
        <taxon>Agaricomycotina</taxon>
        <taxon>Agaricomycetes</taxon>
        <taxon>Agaricomycetidae</taxon>
        <taxon>Agaricales</taxon>
        <taxon>Marasmiineae</taxon>
        <taxon>Marasmiaceae</taxon>
        <taxon>Paramarasmius</taxon>
    </lineage>
</organism>
<evidence type="ECO:0000256" key="1">
    <source>
        <dbReference type="ARBA" id="ARBA00022723"/>
    </source>
</evidence>
<keyword evidence="2 4" id="KW-0863">Zinc-finger</keyword>
<protein>
    <recommendedName>
        <fullName evidence="5">MYND-type domain-containing protein</fullName>
    </recommendedName>
</protein>
<name>A0AAW0C616_9AGAR</name>
<dbReference type="EMBL" id="JAYKXP010000058">
    <property type="protein sequence ID" value="KAK7034080.1"/>
    <property type="molecule type" value="Genomic_DNA"/>
</dbReference>
<sequence length="298" mass="33901">MGLGGVFMDKDKANAFVQELAKLANGRPAFIERKATYPCLISNSKSGAPPLKIEPLIGTADEALYLRLSDIKKLGLEDTGKTVETRQGDCKIFKGDISFTFPNDYNGGTYTYRSQYAYCLSPDITENLRADFGKNNKKHGIIGVTLLHRHVTFVHRIDMHVIDLDKLPPFARFFTSAFQQNPRIEKHPDTGESMMTFDRFQDLTLEDCLALARARPDPPFNYFSPKPLDTTFIVLEECRTCSKTDSKESKLFRCSLCSSEKRSRSALYCSKECQRVDWKARHKEEHNGVREWDMGTTL</sequence>
<dbReference type="SUPFAM" id="SSF144232">
    <property type="entry name" value="HIT/MYND zinc finger-like"/>
    <property type="match status" value="1"/>
</dbReference>
<feature type="domain" description="MYND-type" evidence="5">
    <location>
        <begin position="238"/>
        <end position="286"/>
    </location>
</feature>
<dbReference type="InterPro" id="IPR002893">
    <property type="entry name" value="Znf_MYND"/>
</dbReference>
<evidence type="ECO:0000256" key="2">
    <source>
        <dbReference type="ARBA" id="ARBA00022771"/>
    </source>
</evidence>
<dbReference type="AlphaFoldDB" id="A0AAW0C616"/>
<accession>A0AAW0C616</accession>
<evidence type="ECO:0000259" key="5">
    <source>
        <dbReference type="PROSITE" id="PS50865"/>
    </source>
</evidence>
<dbReference type="Proteomes" id="UP001383192">
    <property type="component" value="Unassembled WGS sequence"/>
</dbReference>
<proteinExistence type="predicted"/>
<dbReference type="Pfam" id="PF01753">
    <property type="entry name" value="zf-MYND"/>
    <property type="match status" value="1"/>
</dbReference>
<gene>
    <name evidence="6" type="ORF">VNI00_012511</name>
</gene>
<comment type="caution">
    <text evidence="6">The sequence shown here is derived from an EMBL/GenBank/DDBJ whole genome shotgun (WGS) entry which is preliminary data.</text>
</comment>
<dbReference type="PROSITE" id="PS50865">
    <property type="entry name" value="ZF_MYND_2"/>
    <property type="match status" value="1"/>
</dbReference>
<evidence type="ECO:0000313" key="7">
    <source>
        <dbReference type="Proteomes" id="UP001383192"/>
    </source>
</evidence>
<evidence type="ECO:0000256" key="4">
    <source>
        <dbReference type="PROSITE-ProRule" id="PRU00134"/>
    </source>
</evidence>
<dbReference type="Gene3D" id="6.10.140.2220">
    <property type="match status" value="1"/>
</dbReference>
<evidence type="ECO:0000313" key="6">
    <source>
        <dbReference type="EMBL" id="KAK7034080.1"/>
    </source>
</evidence>
<keyword evidence="1" id="KW-0479">Metal-binding</keyword>
<keyword evidence="7" id="KW-1185">Reference proteome</keyword>
<dbReference type="GO" id="GO:0008270">
    <property type="term" value="F:zinc ion binding"/>
    <property type="evidence" value="ECO:0007669"/>
    <property type="project" value="UniProtKB-KW"/>
</dbReference>
<reference evidence="6 7" key="1">
    <citation type="submission" date="2024-01" db="EMBL/GenBank/DDBJ databases">
        <title>A draft genome for a cacao thread blight-causing isolate of Paramarasmius palmivorus.</title>
        <authorList>
            <person name="Baruah I.K."/>
            <person name="Bukari Y."/>
            <person name="Amoako-Attah I."/>
            <person name="Meinhardt L.W."/>
            <person name="Bailey B.A."/>
            <person name="Cohen S.P."/>
        </authorList>
    </citation>
    <scope>NUCLEOTIDE SEQUENCE [LARGE SCALE GENOMIC DNA]</scope>
    <source>
        <strain evidence="6 7">GH-12</strain>
    </source>
</reference>